<evidence type="ECO:0000256" key="2">
    <source>
        <dbReference type="ARBA" id="ARBA00004633"/>
    </source>
</evidence>
<name>A0A7M5X479_9CNID</name>
<dbReference type="GO" id="GO:0015031">
    <property type="term" value="P:protein transport"/>
    <property type="evidence" value="ECO:0007669"/>
    <property type="project" value="UniProtKB-KW"/>
</dbReference>
<evidence type="ECO:0000256" key="8">
    <source>
        <dbReference type="ARBA" id="ARBA00022927"/>
    </source>
</evidence>
<evidence type="ECO:0000256" key="5">
    <source>
        <dbReference type="ARBA" id="ARBA00022448"/>
    </source>
</evidence>
<keyword evidence="9" id="KW-0729">SH3-binding</keyword>
<evidence type="ECO:0000256" key="1">
    <source>
        <dbReference type="ARBA" id="ARBA00004496"/>
    </source>
</evidence>
<dbReference type="GO" id="GO:0032510">
    <property type="term" value="P:endosome to lysosome transport via multivesicular body sorting pathway"/>
    <property type="evidence" value="ECO:0007669"/>
    <property type="project" value="TreeGrafter"/>
</dbReference>
<dbReference type="InterPro" id="IPR023341">
    <property type="entry name" value="MABP"/>
</dbReference>
<dbReference type="GO" id="GO:0005829">
    <property type="term" value="C:cytosol"/>
    <property type="evidence" value="ECO:0007669"/>
    <property type="project" value="TreeGrafter"/>
</dbReference>
<dbReference type="InterPro" id="IPR023340">
    <property type="entry name" value="UMA"/>
</dbReference>
<dbReference type="Pfam" id="PF10240">
    <property type="entry name" value="DUF2464"/>
    <property type="match status" value="2"/>
</dbReference>
<dbReference type="GO" id="GO:0017124">
    <property type="term" value="F:SH3 domain binding"/>
    <property type="evidence" value="ECO:0007669"/>
    <property type="project" value="UniProtKB-KW"/>
</dbReference>
<dbReference type="Gene3D" id="2.100.10.50">
    <property type="match status" value="1"/>
</dbReference>
<sequence length="225" mass="25201">MAEFITDLFLVTNKDNDAGTFYLDTTMKGHDGNLYESSWRHKGKRLIGFKKSAEDEYVVTDIVVVTDDKDGPDDYAPIPITKDTREKGLKKHTVCYSRGHRQSSEKAITEIYLVNPSKNEAVPPYFTAVSETVNDITICFKTEAIPKIKRPAPSTPPKEQSQLLNTAPKVSVSSGIDGVPFQINPKFNTSSGGSDPLIANMLFVSPEDIQRKYQYSFDLEREVTR</sequence>
<evidence type="ECO:0000256" key="7">
    <source>
        <dbReference type="ARBA" id="ARBA00022753"/>
    </source>
</evidence>
<keyword evidence="6" id="KW-0963">Cytoplasm</keyword>
<comment type="similarity">
    <text evidence="3">Belongs to the MVB12 family.</text>
</comment>
<dbReference type="InterPro" id="IPR040335">
    <property type="entry name" value="MVB12A"/>
</dbReference>
<evidence type="ECO:0000256" key="4">
    <source>
        <dbReference type="ARBA" id="ARBA00017653"/>
    </source>
</evidence>
<keyword evidence="16" id="KW-1185">Reference proteome</keyword>
<dbReference type="PANTHER" id="PTHR31612:SF2">
    <property type="entry name" value="MULTIVESICULAR BODY SUBUNIT 12A"/>
    <property type="match status" value="1"/>
</dbReference>
<keyword evidence="10" id="KW-0472">Membrane</keyword>
<dbReference type="Proteomes" id="UP000594262">
    <property type="component" value="Unplaced"/>
</dbReference>
<dbReference type="PANTHER" id="PTHR31612">
    <property type="entry name" value="MULTIVESICULAR BODY SUBUNIT 12A"/>
    <property type="match status" value="1"/>
</dbReference>
<dbReference type="OrthoDB" id="6021306at2759"/>
<accession>A0A7M5X479</accession>
<evidence type="ECO:0000256" key="3">
    <source>
        <dbReference type="ARBA" id="ARBA00010432"/>
    </source>
</evidence>
<evidence type="ECO:0000259" key="14">
    <source>
        <dbReference type="PROSITE" id="PS51498"/>
    </source>
</evidence>
<dbReference type="GO" id="GO:0042058">
    <property type="term" value="P:regulation of epidermal growth factor receptor signaling pathway"/>
    <property type="evidence" value="ECO:0007669"/>
    <property type="project" value="TreeGrafter"/>
</dbReference>
<reference evidence="15" key="1">
    <citation type="submission" date="2021-01" db="UniProtKB">
        <authorList>
            <consortium name="EnsemblMetazoa"/>
        </authorList>
    </citation>
    <scope>IDENTIFICATION</scope>
</reference>
<evidence type="ECO:0000256" key="10">
    <source>
        <dbReference type="ARBA" id="ARBA00023136"/>
    </source>
</evidence>
<dbReference type="AlphaFoldDB" id="A0A7M5X479"/>
<dbReference type="EnsemblMetazoa" id="CLYHEMT017559.1">
    <property type="protein sequence ID" value="CLYHEMP017559.1"/>
    <property type="gene ID" value="CLYHEMG017559"/>
</dbReference>
<evidence type="ECO:0000256" key="11">
    <source>
        <dbReference type="ARBA" id="ARBA00033002"/>
    </source>
</evidence>
<dbReference type="PROSITE" id="PS51498">
    <property type="entry name" value="MABP"/>
    <property type="match status" value="1"/>
</dbReference>
<evidence type="ECO:0000256" key="6">
    <source>
        <dbReference type="ARBA" id="ARBA00022490"/>
    </source>
</evidence>
<evidence type="ECO:0000256" key="12">
    <source>
        <dbReference type="ARBA" id="ARBA00033024"/>
    </source>
</evidence>
<proteinExistence type="inferred from homology"/>
<dbReference type="GO" id="GO:0032801">
    <property type="term" value="P:receptor catabolic process"/>
    <property type="evidence" value="ECO:0007669"/>
    <property type="project" value="TreeGrafter"/>
</dbReference>
<evidence type="ECO:0000313" key="16">
    <source>
        <dbReference type="Proteomes" id="UP000594262"/>
    </source>
</evidence>
<evidence type="ECO:0000256" key="9">
    <source>
        <dbReference type="ARBA" id="ARBA00023036"/>
    </source>
</evidence>
<keyword evidence="7" id="KW-0967">Endosome</keyword>
<feature type="domain" description="MABP" evidence="14">
    <location>
        <begin position="2"/>
        <end position="144"/>
    </location>
</feature>
<organism evidence="15 16">
    <name type="scientific">Clytia hemisphaerica</name>
    <dbReference type="NCBI Taxonomy" id="252671"/>
    <lineage>
        <taxon>Eukaryota</taxon>
        <taxon>Metazoa</taxon>
        <taxon>Cnidaria</taxon>
        <taxon>Hydrozoa</taxon>
        <taxon>Hydroidolina</taxon>
        <taxon>Leptothecata</taxon>
        <taxon>Obeliida</taxon>
        <taxon>Clytiidae</taxon>
        <taxon>Clytia</taxon>
    </lineage>
</organism>
<dbReference type="GO" id="GO:0000813">
    <property type="term" value="C:ESCRT I complex"/>
    <property type="evidence" value="ECO:0007669"/>
    <property type="project" value="InterPro"/>
</dbReference>
<dbReference type="InterPro" id="IPR018798">
    <property type="entry name" value="MVB12A/B"/>
</dbReference>
<evidence type="ECO:0000313" key="15">
    <source>
        <dbReference type="EnsemblMetazoa" id="CLYHEMP017559.1"/>
    </source>
</evidence>
<dbReference type="GO" id="GO:0046755">
    <property type="term" value="P:viral budding"/>
    <property type="evidence" value="ECO:0007669"/>
    <property type="project" value="TreeGrafter"/>
</dbReference>
<keyword evidence="8" id="KW-0653">Protein transport</keyword>
<evidence type="ECO:0000259" key="13">
    <source>
        <dbReference type="PROSITE" id="PS51497"/>
    </source>
</evidence>
<dbReference type="GO" id="GO:0031902">
    <property type="term" value="C:late endosome membrane"/>
    <property type="evidence" value="ECO:0007669"/>
    <property type="project" value="UniProtKB-SubCell"/>
</dbReference>
<protein>
    <recommendedName>
        <fullName evidence="4">Multivesicular body subunit 12A</fullName>
    </recommendedName>
    <alternativeName>
        <fullName evidence="12">ESCRT-I complex subunit MVB12A</fullName>
    </alternativeName>
    <alternativeName>
        <fullName evidence="11">Protein FAM125A</fullName>
    </alternativeName>
</protein>
<dbReference type="GO" id="GO:0019075">
    <property type="term" value="P:virus maturation"/>
    <property type="evidence" value="ECO:0007669"/>
    <property type="project" value="TreeGrafter"/>
</dbReference>
<comment type="subcellular location">
    <subcellularLocation>
        <location evidence="1">Cytoplasm</location>
    </subcellularLocation>
    <subcellularLocation>
        <location evidence="2">Late endosome membrane</location>
        <topology evidence="2">Peripheral membrane protein</topology>
    </subcellularLocation>
</comment>
<feature type="domain" description="UMA" evidence="13">
    <location>
        <begin position="176"/>
        <end position="224"/>
    </location>
</feature>
<dbReference type="PROSITE" id="PS51497">
    <property type="entry name" value="UMA"/>
    <property type="match status" value="1"/>
</dbReference>
<keyword evidence="5" id="KW-0813">Transport</keyword>